<proteinExistence type="predicted"/>
<comment type="caution">
    <text evidence="1">The sequence shown here is derived from an EMBL/GenBank/DDBJ whole genome shotgun (WGS) entry which is preliminary data.</text>
</comment>
<dbReference type="STRING" id="100816.A0A175VZL1"/>
<evidence type="ECO:0000313" key="1">
    <source>
        <dbReference type="EMBL" id="KXX76896.1"/>
    </source>
</evidence>
<gene>
    <name evidence="1" type="ORF">MMYC01_207845</name>
</gene>
<keyword evidence="2" id="KW-1185">Reference proteome</keyword>
<dbReference type="Proteomes" id="UP000078237">
    <property type="component" value="Unassembled WGS sequence"/>
</dbReference>
<evidence type="ECO:0000313" key="2">
    <source>
        <dbReference type="Proteomes" id="UP000078237"/>
    </source>
</evidence>
<sequence length="105" mass="12168">MSIPPSPDEKRFRISFAELQRVKVRKLQCRVVSNAVSVRIRGCEVDGWETNLEKYAHPVESGSFLATGEYFTDNYVLNHHANRTKLRSQELRKVDSVIDWETKDS</sequence>
<dbReference type="AlphaFoldDB" id="A0A175VZL1"/>
<name>A0A175VZL1_9PEZI</name>
<protein>
    <submittedName>
        <fullName evidence="1">Uncharacterized protein</fullName>
    </submittedName>
</protein>
<organism evidence="1 2">
    <name type="scientific">Madurella mycetomatis</name>
    <dbReference type="NCBI Taxonomy" id="100816"/>
    <lineage>
        <taxon>Eukaryota</taxon>
        <taxon>Fungi</taxon>
        <taxon>Dikarya</taxon>
        <taxon>Ascomycota</taxon>
        <taxon>Pezizomycotina</taxon>
        <taxon>Sordariomycetes</taxon>
        <taxon>Sordariomycetidae</taxon>
        <taxon>Sordariales</taxon>
        <taxon>Sordariales incertae sedis</taxon>
        <taxon>Madurella</taxon>
    </lineage>
</organism>
<accession>A0A175VZL1</accession>
<dbReference type="EMBL" id="LCTW02000188">
    <property type="protein sequence ID" value="KXX76896.1"/>
    <property type="molecule type" value="Genomic_DNA"/>
</dbReference>
<dbReference type="VEuPathDB" id="FungiDB:MMYC01_207845"/>
<reference evidence="1 2" key="1">
    <citation type="journal article" date="2016" name="Genome Announc.">
        <title>Genome Sequence of Madurella mycetomatis mm55, Isolated from a Human Mycetoma Case in Sudan.</title>
        <authorList>
            <person name="Smit S."/>
            <person name="Derks M.F."/>
            <person name="Bervoets S."/>
            <person name="Fahal A."/>
            <person name="van Leeuwen W."/>
            <person name="van Belkum A."/>
            <person name="van de Sande W.W."/>
        </authorList>
    </citation>
    <scope>NUCLEOTIDE SEQUENCE [LARGE SCALE GENOMIC DNA]</scope>
    <source>
        <strain evidence="2">mm55</strain>
    </source>
</reference>
<dbReference type="OrthoDB" id="4573281at2759"/>